<dbReference type="AlphaFoldDB" id="A0A0K9NSG3"/>
<dbReference type="EMBL" id="LFYR01001841">
    <property type="protein sequence ID" value="KMZ58935.1"/>
    <property type="molecule type" value="Genomic_DNA"/>
</dbReference>
<evidence type="ECO:0000313" key="3">
    <source>
        <dbReference type="EMBL" id="KMZ58935.1"/>
    </source>
</evidence>
<keyword evidence="1" id="KW-1133">Transmembrane helix</keyword>
<dbReference type="Pfam" id="PF13960">
    <property type="entry name" value="DUF4218"/>
    <property type="match status" value="1"/>
</dbReference>
<gene>
    <name evidence="3" type="ORF">ZOSMA_71G00010</name>
</gene>
<keyword evidence="4" id="KW-1185">Reference proteome</keyword>
<name>A0A0K9NSG3_ZOSMR</name>
<dbReference type="PANTHER" id="PTHR48258:SF14">
    <property type="entry name" value="OS02G0583300 PROTEIN"/>
    <property type="match status" value="1"/>
</dbReference>
<evidence type="ECO:0000313" key="4">
    <source>
        <dbReference type="Proteomes" id="UP000036987"/>
    </source>
</evidence>
<comment type="caution">
    <text evidence="3">The sequence shown here is derived from an EMBL/GenBank/DDBJ whole genome shotgun (WGS) entry which is preliminary data.</text>
</comment>
<dbReference type="Proteomes" id="UP000036987">
    <property type="component" value="Unassembled WGS sequence"/>
</dbReference>
<reference evidence="4" key="1">
    <citation type="journal article" date="2016" name="Nature">
        <title>The genome of the seagrass Zostera marina reveals angiosperm adaptation to the sea.</title>
        <authorList>
            <person name="Olsen J.L."/>
            <person name="Rouze P."/>
            <person name="Verhelst B."/>
            <person name="Lin Y.-C."/>
            <person name="Bayer T."/>
            <person name="Collen J."/>
            <person name="Dattolo E."/>
            <person name="De Paoli E."/>
            <person name="Dittami S."/>
            <person name="Maumus F."/>
            <person name="Michel G."/>
            <person name="Kersting A."/>
            <person name="Lauritano C."/>
            <person name="Lohaus R."/>
            <person name="Toepel M."/>
            <person name="Tonon T."/>
            <person name="Vanneste K."/>
            <person name="Amirebrahimi M."/>
            <person name="Brakel J."/>
            <person name="Bostroem C."/>
            <person name="Chovatia M."/>
            <person name="Grimwood J."/>
            <person name="Jenkins J.W."/>
            <person name="Jueterbock A."/>
            <person name="Mraz A."/>
            <person name="Stam W.T."/>
            <person name="Tice H."/>
            <person name="Bornberg-Bauer E."/>
            <person name="Green P.J."/>
            <person name="Pearson G.A."/>
            <person name="Procaccini G."/>
            <person name="Duarte C.M."/>
            <person name="Schmutz J."/>
            <person name="Reusch T.B.H."/>
            <person name="Van de Peer Y."/>
        </authorList>
    </citation>
    <scope>NUCLEOTIDE SEQUENCE [LARGE SCALE GENOMIC DNA]</scope>
    <source>
        <strain evidence="4">cv. Finnish</strain>
    </source>
</reference>
<evidence type="ECO:0000256" key="1">
    <source>
        <dbReference type="SAM" id="Phobius"/>
    </source>
</evidence>
<dbReference type="OrthoDB" id="1878503at2759"/>
<sequence>MIHLVVHLASEAKVAGPVHYRWMYPIERYLLTLKKYVRTRSHPEGSIAEKYLADESMTFCSRFLHNVEIKSNRTERYIDGYYGASTHTSLTKLEHGQVHRYIIFNLDIIEIFQNLYIEDLKQRYPTITSLRLQKLHFKKFADWFETYVQKNRGKDENISRDICSISRGPNFFLKSYNGYILNGMYWLLVAFVLSVFMVVTTPDQSDHSTDEQDYDHPNLHDMNMAGCDGDQTKKKTREQNKNHAEYHPSQGQRFVIKFRNDQIVHDSVARKLNKKCAMVANDFKLLPMDVPWIEQDQKNIDEAMTTIQRVNL</sequence>
<organism evidence="3 4">
    <name type="scientific">Zostera marina</name>
    <name type="common">Eelgrass</name>
    <dbReference type="NCBI Taxonomy" id="29655"/>
    <lineage>
        <taxon>Eukaryota</taxon>
        <taxon>Viridiplantae</taxon>
        <taxon>Streptophyta</taxon>
        <taxon>Embryophyta</taxon>
        <taxon>Tracheophyta</taxon>
        <taxon>Spermatophyta</taxon>
        <taxon>Magnoliopsida</taxon>
        <taxon>Liliopsida</taxon>
        <taxon>Zosteraceae</taxon>
        <taxon>Zostera</taxon>
    </lineage>
</organism>
<feature type="domain" description="DUF4218" evidence="2">
    <location>
        <begin position="1"/>
        <end position="76"/>
    </location>
</feature>
<keyword evidence="1" id="KW-0812">Transmembrane</keyword>
<proteinExistence type="predicted"/>
<dbReference type="InterPro" id="IPR025452">
    <property type="entry name" value="DUF4218"/>
</dbReference>
<feature type="transmembrane region" description="Helical" evidence="1">
    <location>
        <begin position="179"/>
        <end position="199"/>
    </location>
</feature>
<protein>
    <recommendedName>
        <fullName evidence="2">DUF4218 domain-containing protein</fullName>
    </recommendedName>
</protein>
<keyword evidence="1" id="KW-0472">Membrane</keyword>
<dbReference type="PANTHER" id="PTHR48258">
    <property type="entry name" value="DUF4218 DOMAIN-CONTAINING PROTEIN-RELATED"/>
    <property type="match status" value="1"/>
</dbReference>
<accession>A0A0K9NSG3</accession>
<evidence type="ECO:0000259" key="2">
    <source>
        <dbReference type="Pfam" id="PF13960"/>
    </source>
</evidence>